<dbReference type="InterPro" id="IPR018114">
    <property type="entry name" value="TRYPSIN_HIS"/>
</dbReference>
<name>A0ABU2S7S1_9ACTN</name>
<evidence type="ECO:0000313" key="4">
    <source>
        <dbReference type="Proteomes" id="UP001183615"/>
    </source>
</evidence>
<sequence>MTGFLNPRRGAATTVTAIAALALTAGLSAQALALDTDARSDTADNVVSRQLADTAAKQQQVRDYWTAERIAEVPHHEPSDLPPSPGPAGAAYSGDGAVSTTVGRLFYVGHGGEDSSCTATVVESANRSTVVTAGHCVVTHDLLGENARWAEQLLFVPGFRDGEMPHGAFPAVSGVVDARWVASGEAIDYDQSFLVLGENEEGERVADAVGAVQELAFDPEVGQPVQEFGYPRATGDPAQQGRPEFIGLRLAHCWGTSQALADHPEIPNTSDTRGIPCDMGGGASGGPRFADFDPEAGTGAVVGLNTRGRYMNSAGEWCQEGDSADCVRYLAGPPLTSAITGPLYERAHRSGVPEAGHHR</sequence>
<accession>A0ABU2S7S1</accession>
<feature type="signal peptide" evidence="2">
    <location>
        <begin position="1"/>
        <end position="33"/>
    </location>
</feature>
<gene>
    <name evidence="3" type="ORF">RM779_20535</name>
</gene>
<dbReference type="PROSITE" id="PS00134">
    <property type="entry name" value="TRYPSIN_HIS"/>
    <property type="match status" value="1"/>
</dbReference>
<comment type="caution">
    <text evidence="3">The sequence shown here is derived from an EMBL/GenBank/DDBJ whole genome shotgun (WGS) entry which is preliminary data.</text>
</comment>
<dbReference type="Proteomes" id="UP001183615">
    <property type="component" value="Unassembled WGS sequence"/>
</dbReference>
<dbReference type="InterPro" id="IPR050966">
    <property type="entry name" value="Glutamyl_endopeptidase"/>
</dbReference>
<dbReference type="InterPro" id="IPR009003">
    <property type="entry name" value="Peptidase_S1_PA"/>
</dbReference>
<feature type="chain" id="PRO_5046432517" evidence="2">
    <location>
        <begin position="34"/>
        <end position="359"/>
    </location>
</feature>
<evidence type="ECO:0000256" key="1">
    <source>
        <dbReference type="ARBA" id="ARBA00022729"/>
    </source>
</evidence>
<evidence type="ECO:0000256" key="2">
    <source>
        <dbReference type="SAM" id="SignalP"/>
    </source>
</evidence>
<organism evidence="3 4">
    <name type="scientific">Streptomyces johnsoniae</name>
    <dbReference type="NCBI Taxonomy" id="3075532"/>
    <lineage>
        <taxon>Bacteria</taxon>
        <taxon>Bacillati</taxon>
        <taxon>Actinomycetota</taxon>
        <taxon>Actinomycetes</taxon>
        <taxon>Kitasatosporales</taxon>
        <taxon>Streptomycetaceae</taxon>
        <taxon>Streptomyces</taxon>
    </lineage>
</organism>
<dbReference type="InterPro" id="IPR043504">
    <property type="entry name" value="Peptidase_S1_PA_chymotrypsin"/>
</dbReference>
<protein>
    <submittedName>
        <fullName evidence="3">Peptidase</fullName>
    </submittedName>
</protein>
<dbReference type="EMBL" id="JAVREV010000011">
    <property type="protein sequence ID" value="MDT0444970.1"/>
    <property type="molecule type" value="Genomic_DNA"/>
</dbReference>
<dbReference type="RefSeq" id="WP_311619196.1">
    <property type="nucleotide sequence ID" value="NZ_JAVREV010000011.1"/>
</dbReference>
<proteinExistence type="predicted"/>
<dbReference type="SUPFAM" id="SSF50494">
    <property type="entry name" value="Trypsin-like serine proteases"/>
    <property type="match status" value="1"/>
</dbReference>
<dbReference type="Gene3D" id="2.40.10.10">
    <property type="entry name" value="Trypsin-like serine proteases"/>
    <property type="match status" value="2"/>
</dbReference>
<reference evidence="4" key="1">
    <citation type="submission" date="2023-07" db="EMBL/GenBank/DDBJ databases">
        <title>30 novel species of actinomycetes from the DSMZ collection.</title>
        <authorList>
            <person name="Nouioui I."/>
        </authorList>
    </citation>
    <scope>NUCLEOTIDE SEQUENCE [LARGE SCALE GENOMIC DNA]</scope>
    <source>
        <strain evidence="4">DSM 41886</strain>
    </source>
</reference>
<evidence type="ECO:0000313" key="3">
    <source>
        <dbReference type="EMBL" id="MDT0444970.1"/>
    </source>
</evidence>
<dbReference type="PANTHER" id="PTHR15462">
    <property type="entry name" value="SERINE PROTEASE"/>
    <property type="match status" value="1"/>
</dbReference>
<keyword evidence="1 2" id="KW-0732">Signal</keyword>
<keyword evidence="4" id="KW-1185">Reference proteome</keyword>